<sequence>MSGSVMMMQRLARQAAARVVTQHARSGSGSGLAGAVRGYNNVSASHAAAAGSASGAANKQAARAMATTASRQRQVTETVMAASQNNAARIRKLEEEVMFYRSFAAFLLGAYLAAKVMEKA</sequence>
<keyword evidence="1" id="KW-0472">Membrane</keyword>
<accession>A0A0D3FIN3</accession>
<dbReference type="Gramene" id="OBART03G17870.1">
    <property type="protein sequence ID" value="OBART03G17870.1"/>
    <property type="gene ID" value="OBART03G17870"/>
</dbReference>
<dbReference type="Proteomes" id="UP000026960">
    <property type="component" value="Chromosome 3"/>
</dbReference>
<feature type="transmembrane region" description="Helical" evidence="1">
    <location>
        <begin position="98"/>
        <end position="117"/>
    </location>
</feature>
<organism evidence="2">
    <name type="scientific">Oryza barthii</name>
    <dbReference type="NCBI Taxonomy" id="65489"/>
    <lineage>
        <taxon>Eukaryota</taxon>
        <taxon>Viridiplantae</taxon>
        <taxon>Streptophyta</taxon>
        <taxon>Embryophyta</taxon>
        <taxon>Tracheophyta</taxon>
        <taxon>Spermatophyta</taxon>
        <taxon>Magnoliopsida</taxon>
        <taxon>Liliopsida</taxon>
        <taxon>Poales</taxon>
        <taxon>Poaceae</taxon>
        <taxon>BOP clade</taxon>
        <taxon>Oryzoideae</taxon>
        <taxon>Oryzeae</taxon>
        <taxon>Oryzinae</taxon>
        <taxon>Oryza</taxon>
    </lineage>
</organism>
<protein>
    <submittedName>
        <fullName evidence="2">Uncharacterized protein</fullName>
    </submittedName>
</protein>
<keyword evidence="1" id="KW-0812">Transmembrane</keyword>
<name>A0A0D3FIN3_9ORYZ</name>
<dbReference type="HOGENOM" id="CLU_2053328_0_0_1"/>
<evidence type="ECO:0000313" key="2">
    <source>
        <dbReference type="EnsemblPlants" id="OBART03G17870.1"/>
    </source>
</evidence>
<dbReference type="AlphaFoldDB" id="A0A0D3FIN3"/>
<reference evidence="2" key="1">
    <citation type="journal article" date="2009" name="Rice">
        <title>De Novo Next Generation Sequencing of Plant Genomes.</title>
        <authorList>
            <person name="Rounsley S."/>
            <person name="Marri P.R."/>
            <person name="Yu Y."/>
            <person name="He R."/>
            <person name="Sisneros N."/>
            <person name="Goicoechea J.L."/>
            <person name="Lee S.J."/>
            <person name="Angelova A."/>
            <person name="Kudrna D."/>
            <person name="Luo M."/>
            <person name="Affourtit J."/>
            <person name="Desany B."/>
            <person name="Knight J."/>
            <person name="Niazi F."/>
            <person name="Egholm M."/>
            <person name="Wing R.A."/>
        </authorList>
    </citation>
    <scope>NUCLEOTIDE SEQUENCE [LARGE SCALE GENOMIC DNA]</scope>
    <source>
        <strain evidence="2">cv. IRGC 105608</strain>
    </source>
</reference>
<proteinExistence type="predicted"/>
<dbReference type="EnsemblPlants" id="OBART03G17870.1">
    <property type="protein sequence ID" value="OBART03G17870.1"/>
    <property type="gene ID" value="OBART03G17870"/>
</dbReference>
<keyword evidence="3" id="KW-1185">Reference proteome</keyword>
<dbReference type="PaxDb" id="65489-OBART03G17870.1"/>
<keyword evidence="1" id="KW-1133">Transmembrane helix</keyword>
<reference evidence="2" key="2">
    <citation type="submission" date="2015-03" db="UniProtKB">
        <authorList>
            <consortium name="EnsemblPlants"/>
        </authorList>
    </citation>
    <scope>IDENTIFICATION</scope>
</reference>
<evidence type="ECO:0000313" key="3">
    <source>
        <dbReference type="Proteomes" id="UP000026960"/>
    </source>
</evidence>
<evidence type="ECO:0000256" key="1">
    <source>
        <dbReference type="SAM" id="Phobius"/>
    </source>
</evidence>